<dbReference type="EMBL" id="CALNXI010000357">
    <property type="protein sequence ID" value="CAH3025530.1"/>
    <property type="molecule type" value="Genomic_DNA"/>
</dbReference>
<organism evidence="1 2">
    <name type="scientific">Porites evermanni</name>
    <dbReference type="NCBI Taxonomy" id="104178"/>
    <lineage>
        <taxon>Eukaryota</taxon>
        <taxon>Metazoa</taxon>
        <taxon>Cnidaria</taxon>
        <taxon>Anthozoa</taxon>
        <taxon>Hexacorallia</taxon>
        <taxon>Scleractinia</taxon>
        <taxon>Fungiina</taxon>
        <taxon>Poritidae</taxon>
        <taxon>Porites</taxon>
    </lineage>
</organism>
<comment type="caution">
    <text evidence="1">The sequence shown here is derived from an EMBL/GenBank/DDBJ whole genome shotgun (WGS) entry which is preliminary data.</text>
</comment>
<reference evidence="1 2" key="1">
    <citation type="submission" date="2022-05" db="EMBL/GenBank/DDBJ databases">
        <authorList>
            <consortium name="Genoscope - CEA"/>
            <person name="William W."/>
        </authorList>
    </citation>
    <scope>NUCLEOTIDE SEQUENCE [LARGE SCALE GENOMIC DNA]</scope>
</reference>
<accession>A0ABN8M8D0</accession>
<sequence>MLQEKELANSCNQENEDMKKYIRQLEKDQFIRRWDEFIHELSMVVDGMPKSHLIKQCRMDLNSVCIIRSTPGKAPGAPYLFKELLIQQIKHMVCTKYNFSLHVKAKVKLSRDGARMSRVSKFILLSRSVLQSKDDLLSSKGTHTIAVVNGPENSGTLANSLNEVFKDENDIQKNVSITTDETEWTSNCFLEVITSFCCWSLDSALLTLPMPACGSKFIRKTGAT</sequence>
<dbReference type="PANTHER" id="PTHR31424:SF3">
    <property type="entry name" value="RING-TYPE DOMAIN-CONTAINING PROTEIN"/>
    <property type="match status" value="1"/>
</dbReference>
<evidence type="ECO:0000313" key="1">
    <source>
        <dbReference type="EMBL" id="CAH3025530.1"/>
    </source>
</evidence>
<dbReference type="PANTHER" id="PTHR31424">
    <property type="entry name" value="PROTEIN CBG23806"/>
    <property type="match status" value="1"/>
</dbReference>
<name>A0ABN8M8D0_9CNID</name>
<gene>
    <name evidence="1" type="ORF">PEVE_00026351</name>
</gene>
<dbReference type="Proteomes" id="UP001159427">
    <property type="component" value="Unassembled WGS sequence"/>
</dbReference>
<protein>
    <submittedName>
        <fullName evidence="1">Uncharacterized protein</fullName>
    </submittedName>
</protein>
<proteinExistence type="predicted"/>
<keyword evidence="2" id="KW-1185">Reference proteome</keyword>
<evidence type="ECO:0000313" key="2">
    <source>
        <dbReference type="Proteomes" id="UP001159427"/>
    </source>
</evidence>